<dbReference type="InterPro" id="IPR037386">
    <property type="entry name" value="CCDC40"/>
</dbReference>
<feature type="coiled-coil region" evidence="1">
    <location>
        <begin position="605"/>
        <end position="635"/>
    </location>
</feature>
<dbReference type="PANTHER" id="PTHR16275">
    <property type="entry name" value="COILED-COIL DOMAIN-CONTAINING PROTEIN 40"/>
    <property type="match status" value="1"/>
</dbReference>
<evidence type="ECO:0000256" key="1">
    <source>
        <dbReference type="SAM" id="Coils"/>
    </source>
</evidence>
<organism evidence="3 4">
    <name type="scientific">Pipistrellus nathusii</name>
    <name type="common">Nathusius' pipistrelle</name>
    <dbReference type="NCBI Taxonomy" id="59473"/>
    <lineage>
        <taxon>Eukaryota</taxon>
        <taxon>Metazoa</taxon>
        <taxon>Chordata</taxon>
        <taxon>Craniata</taxon>
        <taxon>Vertebrata</taxon>
        <taxon>Euteleostomi</taxon>
        <taxon>Mammalia</taxon>
        <taxon>Eutheria</taxon>
        <taxon>Laurasiatheria</taxon>
        <taxon>Chiroptera</taxon>
        <taxon>Yangochiroptera</taxon>
        <taxon>Vespertilionidae</taxon>
        <taxon>Pipistrellus</taxon>
    </lineage>
</organism>
<feature type="region of interest" description="Disordered" evidence="2">
    <location>
        <begin position="1"/>
        <end position="304"/>
    </location>
</feature>
<feature type="compositionally biased region" description="Low complexity" evidence="2">
    <location>
        <begin position="271"/>
        <end position="288"/>
    </location>
</feature>
<sequence length="1201" mass="134071">MREDHGSAASCTEGEAAMEEEEDGTPEGAGPQAAPEESAGEQTRPGAAAEAAEPGASTPGEGPPDAGEGDGVPEGEEGDMVPEGEEGDGVPEGEEGDMVPEGEEGDGVPEGEEGDGVPEGEEGDGVPEGEEGDGVPEGEEGDGIPEGEEGDGVPEGEEGDMVPEGEEGDMVPEGEEGNVETGEEQQVAGGPGSDMEALSPGGKASSTEIIDSDTSLGDAAPDSEAAQQEAGSSEWQPSSDVSRFGLSHSTESEEDLQRVPPRPLLPGPGGSIPSSDELSLTSESSSGPEPGPPAPASWPPLRPAFSPSFLDRIQHFSLSEDGGAEPPESEGSDEPDEDVTHLVVLDPNHPLMLRFQAALNSYLNRQVEKLQLELLELGVASKQSQAQRQELGVELYGLQQHMAALQMQLEKSHDRYSLATCARQQVEQELHHVRQLYTSTYGAASEERRQLASLQGEMERLALDLFYVQSIDQDMRDDIHVMKQVVKKSEAERARAERDKQQQDLHVDQLTSRAHELEEQIALFEAQAGAQAEETRLLRKAVSEACAEIDSVRVEKKVILQQWTVCLVGMKRRDEAHRTIREVLSECQHQLQAAAGEAEACRRSIVQEEERNEALARVLRRAEAEARLLQKLTAQSLVRQEALQAQFGSYQLVLQDTDAKLEHKEIRAKLLAVHQAIREERELRRELDTAIVRKLQEHMTSNKMTKYFHQLLLKLQKEMTNLVTHHSKIDGDIAQATLDITRTNCRLEGHREALAELDKEVQKVNELISNSESEIARRTILIERKQGLINTLNKELEQMVSEIGGEEMGPLELEIKRLSKLLDEVGAKVTQAQVGWLRLQQDMVRAAQEREEQLAALSLFRKEVRILEQKKLRTEKKIEQEKQEQKDIERHMKDLDNDLRKLNVLLSRNRSSSEGLQQANLLTESQFLQALKAAERETIEMQDRLEQLNQEKVSLLNLLVEAEHQILLWEKKIQLAKEMRASVDSETGQKEIRAMKAEIHRMQVRHKQLLKQQERMIRDMEHAVARRETISTQAEGQSKMDRKMLTRSDFHHKQLELQRKIRDLHKATEETSNNILQLEESQKATRDSLHEKQAQLSALQAQAEELEASLEQLVDRKRQNLSELVTLQTRLKHLQAAKDGRYVFLFRTKEAQLEERRRLDHRLATIGAILDHVQDEHPQFQEALLTLRQTVASQLDAPSPF</sequence>
<evidence type="ECO:0000313" key="3">
    <source>
        <dbReference type="EMBL" id="CAK6438589.1"/>
    </source>
</evidence>
<dbReference type="Pfam" id="PF08647">
    <property type="entry name" value="BRE1"/>
    <property type="match status" value="1"/>
</dbReference>
<feature type="compositionally biased region" description="Polar residues" evidence="2">
    <location>
        <begin position="225"/>
        <end position="241"/>
    </location>
</feature>
<gene>
    <name evidence="3" type="ORF">MPIPNATIZW_LOCUS6895</name>
</gene>
<dbReference type="Proteomes" id="UP001314169">
    <property type="component" value="Chromosome 16"/>
</dbReference>
<evidence type="ECO:0008006" key="5">
    <source>
        <dbReference type="Google" id="ProtNLM"/>
    </source>
</evidence>
<evidence type="ECO:0000256" key="2">
    <source>
        <dbReference type="SAM" id="MobiDB-lite"/>
    </source>
</evidence>
<name>A0ABN9ZJV4_PIPNA</name>
<dbReference type="PANTHER" id="PTHR16275:SF8">
    <property type="entry name" value="COILED-COIL DOMAIN-CONTAINING PROTEIN 40"/>
    <property type="match status" value="1"/>
</dbReference>
<feature type="coiled-coil region" evidence="1">
    <location>
        <begin position="931"/>
        <end position="1012"/>
    </location>
</feature>
<feature type="coiled-coil region" evidence="1">
    <location>
        <begin position="1089"/>
        <end position="1123"/>
    </location>
</feature>
<feature type="compositionally biased region" description="Acidic residues" evidence="2">
    <location>
        <begin position="67"/>
        <end position="183"/>
    </location>
</feature>
<evidence type="ECO:0000313" key="4">
    <source>
        <dbReference type="Proteomes" id="UP001314169"/>
    </source>
</evidence>
<feature type="coiled-coil region" evidence="1">
    <location>
        <begin position="444"/>
        <end position="534"/>
    </location>
</feature>
<feature type="compositionally biased region" description="Acidic residues" evidence="2">
    <location>
        <begin position="16"/>
        <end position="25"/>
    </location>
</feature>
<accession>A0ABN9ZJV4</accession>
<feature type="coiled-coil region" evidence="1">
    <location>
        <begin position="740"/>
        <end position="802"/>
    </location>
</feature>
<proteinExistence type="predicted"/>
<protein>
    <recommendedName>
        <fullName evidence="5">Coiled-coil domain containing 40</fullName>
    </recommendedName>
</protein>
<dbReference type="EMBL" id="OY882873">
    <property type="protein sequence ID" value="CAK6438589.1"/>
    <property type="molecule type" value="Genomic_DNA"/>
</dbReference>
<keyword evidence="1" id="KW-0175">Coiled coil</keyword>
<feature type="compositionally biased region" description="Low complexity" evidence="2">
    <location>
        <begin position="45"/>
        <end position="66"/>
    </location>
</feature>
<keyword evidence="4" id="KW-1185">Reference proteome</keyword>
<feature type="compositionally biased region" description="Pro residues" evidence="2">
    <location>
        <begin position="289"/>
        <end position="302"/>
    </location>
</feature>
<feature type="coiled-coil region" evidence="1">
    <location>
        <begin position="864"/>
        <end position="905"/>
    </location>
</feature>
<feature type="compositionally biased region" description="Polar residues" evidence="2">
    <location>
        <begin position="204"/>
        <end position="215"/>
    </location>
</feature>
<reference evidence="3" key="1">
    <citation type="submission" date="2023-12" db="EMBL/GenBank/DDBJ databases">
        <authorList>
            <person name="Brown T."/>
        </authorList>
    </citation>
    <scope>NUCLEOTIDE SEQUENCE</scope>
</reference>